<sequence length="104" mass="12103">MKISKWLDKKEAEGIDVSHIKLPEDLAQDEPPAETIYFKEIRSCSILCPGNHPFATIERYGHWFYCRGRDKENGPHTTKPQWWLFTKNSDLAFKTAKIHIEKSG</sequence>
<reference evidence="1" key="1">
    <citation type="journal article" date="2015" name="Proc. Natl. Acad. Sci. U.S.A.">
        <title>Networks of energetic and metabolic interactions define dynamics in microbial communities.</title>
        <authorList>
            <person name="Embree M."/>
            <person name="Liu J.K."/>
            <person name="Al-Bassam M.M."/>
            <person name="Zengler K."/>
        </authorList>
    </citation>
    <scope>NUCLEOTIDE SEQUENCE</scope>
</reference>
<dbReference type="AlphaFoldDB" id="A0A0W8FTR3"/>
<evidence type="ECO:0000313" key="1">
    <source>
        <dbReference type="EMBL" id="KUG24230.1"/>
    </source>
</evidence>
<accession>A0A0W8FTR3</accession>
<proteinExistence type="predicted"/>
<dbReference type="EMBL" id="LNQE01000856">
    <property type="protein sequence ID" value="KUG24230.1"/>
    <property type="molecule type" value="Genomic_DNA"/>
</dbReference>
<gene>
    <name evidence="1" type="ORF">ASZ90_005950</name>
</gene>
<protein>
    <submittedName>
        <fullName evidence="1">Uncharacterized protein</fullName>
    </submittedName>
</protein>
<comment type="caution">
    <text evidence="1">The sequence shown here is derived from an EMBL/GenBank/DDBJ whole genome shotgun (WGS) entry which is preliminary data.</text>
</comment>
<organism evidence="1">
    <name type="scientific">hydrocarbon metagenome</name>
    <dbReference type="NCBI Taxonomy" id="938273"/>
    <lineage>
        <taxon>unclassified sequences</taxon>
        <taxon>metagenomes</taxon>
        <taxon>ecological metagenomes</taxon>
    </lineage>
</organism>
<name>A0A0W8FTR3_9ZZZZ</name>